<protein>
    <submittedName>
        <fullName evidence="1">Uncharacterized protein</fullName>
    </submittedName>
</protein>
<gene>
    <name evidence="1" type="ORF">ENO39_04190</name>
</gene>
<dbReference type="Proteomes" id="UP000886076">
    <property type="component" value="Unassembled WGS sequence"/>
</dbReference>
<name>A0A7C2ZS55_9CREN</name>
<comment type="caution">
    <text evidence="1">The sequence shown here is derived from an EMBL/GenBank/DDBJ whole genome shotgun (WGS) entry which is preliminary data.</text>
</comment>
<organism evidence="1">
    <name type="scientific">Fervidicoccus fontis</name>
    <dbReference type="NCBI Taxonomy" id="683846"/>
    <lineage>
        <taxon>Archaea</taxon>
        <taxon>Thermoproteota</taxon>
        <taxon>Thermoprotei</taxon>
        <taxon>Fervidicoccales</taxon>
        <taxon>Fervidicoccaceae</taxon>
        <taxon>Fervidicoccus</taxon>
    </lineage>
</organism>
<proteinExistence type="predicted"/>
<sequence>MNSIKDKEALCFEFSSLDVNLFSGFNVSRNNIEQKVRLWLYSQCFPAFFRISFITLELSKKILPKGLE</sequence>
<dbReference type="RefSeq" id="WP_272985556.1">
    <property type="nucleotide sequence ID" value="NZ_DSFH01000055.1"/>
</dbReference>
<dbReference type="EMBL" id="DSFH01000055">
    <property type="protein sequence ID" value="HEW64238.1"/>
    <property type="molecule type" value="Genomic_DNA"/>
</dbReference>
<accession>A0A7C2ZS55</accession>
<dbReference type="AlphaFoldDB" id="A0A7C2ZS55"/>
<reference evidence="1" key="1">
    <citation type="journal article" date="2020" name="mSystems">
        <title>Genome- and Community-Level Interaction Insights into Carbon Utilization and Element Cycling Functions of Hydrothermarchaeota in Hydrothermal Sediment.</title>
        <authorList>
            <person name="Zhou Z."/>
            <person name="Liu Y."/>
            <person name="Xu W."/>
            <person name="Pan J."/>
            <person name="Luo Z.H."/>
            <person name="Li M."/>
        </authorList>
    </citation>
    <scope>NUCLEOTIDE SEQUENCE [LARGE SCALE GENOMIC DNA]</scope>
    <source>
        <strain evidence="1">SpSt-1261</strain>
    </source>
</reference>
<evidence type="ECO:0000313" key="1">
    <source>
        <dbReference type="EMBL" id="HEW64238.1"/>
    </source>
</evidence>